<name>A0A9P5YPJ9_9AGAR</name>
<evidence type="ECO:0000256" key="6">
    <source>
        <dbReference type="SAM" id="Phobius"/>
    </source>
</evidence>
<proteinExistence type="predicted"/>
<protein>
    <recommendedName>
        <fullName evidence="9">FAR-17a/AIG1-like protein</fullName>
    </recommendedName>
</protein>
<comment type="caution">
    <text evidence="7">The sequence shown here is derived from an EMBL/GenBank/DDBJ whole genome shotgun (WGS) entry which is preliminary data.</text>
</comment>
<feature type="transmembrane region" description="Helical" evidence="6">
    <location>
        <begin position="223"/>
        <end position="247"/>
    </location>
</feature>
<comment type="subcellular location">
    <subcellularLocation>
        <location evidence="1">Endomembrane system</location>
        <topology evidence="1">Multi-pass membrane protein</topology>
    </subcellularLocation>
</comment>
<feature type="transmembrane region" description="Helical" evidence="6">
    <location>
        <begin position="41"/>
        <end position="62"/>
    </location>
</feature>
<dbReference type="Pfam" id="PF04750">
    <property type="entry name" value="Far-17a_AIG1"/>
    <property type="match status" value="1"/>
</dbReference>
<gene>
    <name evidence="7" type="ORF">BDN70DRAFT_413802</name>
</gene>
<keyword evidence="2 6" id="KW-0812">Transmembrane</keyword>
<feature type="compositionally biased region" description="Basic and acidic residues" evidence="5">
    <location>
        <begin position="289"/>
        <end position="298"/>
    </location>
</feature>
<evidence type="ECO:0000256" key="2">
    <source>
        <dbReference type="ARBA" id="ARBA00022692"/>
    </source>
</evidence>
<dbReference type="GO" id="GO:0012505">
    <property type="term" value="C:endomembrane system"/>
    <property type="evidence" value="ECO:0007669"/>
    <property type="project" value="UniProtKB-SubCell"/>
</dbReference>
<feature type="transmembrane region" description="Helical" evidence="6">
    <location>
        <begin position="185"/>
        <end position="203"/>
    </location>
</feature>
<dbReference type="GO" id="GO:0016020">
    <property type="term" value="C:membrane"/>
    <property type="evidence" value="ECO:0007669"/>
    <property type="project" value="InterPro"/>
</dbReference>
<keyword evidence="8" id="KW-1185">Reference proteome</keyword>
<evidence type="ECO:0000256" key="4">
    <source>
        <dbReference type="ARBA" id="ARBA00023136"/>
    </source>
</evidence>
<feature type="transmembrane region" description="Helical" evidence="6">
    <location>
        <begin position="74"/>
        <end position="97"/>
    </location>
</feature>
<feature type="transmembrane region" description="Helical" evidence="6">
    <location>
        <begin position="118"/>
        <end position="142"/>
    </location>
</feature>
<evidence type="ECO:0000313" key="7">
    <source>
        <dbReference type="EMBL" id="KAF9473052.1"/>
    </source>
</evidence>
<dbReference type="EMBL" id="MU155474">
    <property type="protein sequence ID" value="KAF9473052.1"/>
    <property type="molecule type" value="Genomic_DNA"/>
</dbReference>
<evidence type="ECO:0000256" key="3">
    <source>
        <dbReference type="ARBA" id="ARBA00022989"/>
    </source>
</evidence>
<evidence type="ECO:0000256" key="1">
    <source>
        <dbReference type="ARBA" id="ARBA00004127"/>
    </source>
</evidence>
<sequence>MFRLNFYSRLGVPQDVVFDAPHAFVTSPIFRSPIVFASIRMIIALYTATTLLVTLIWNAVILHDAQSYFSFFTYLTYIGLCAYYFAAGVQTLLYALYWRKAGAGVGYPLQRWPKFLQALHVVLHSTVVTFPILVTIVFWALLSDPATFASTFSSWSNISVHALNTVFAAVEILASNSPPPPWLTLPLDFLLLASYLGVAYITHATQGIYTYSFLDPKKQGAKLAAYIFGIGVAEVIVFCVIRGVMVLRQRWAVRSGRVLGGNGEREANIEEGWEEVESPTVAKPSKGGMEPDMRVLEA</sequence>
<evidence type="ECO:0000313" key="8">
    <source>
        <dbReference type="Proteomes" id="UP000807469"/>
    </source>
</evidence>
<dbReference type="InterPro" id="IPR006838">
    <property type="entry name" value="ADTRP_AIG1"/>
</dbReference>
<dbReference type="AlphaFoldDB" id="A0A9P5YPJ9"/>
<feature type="region of interest" description="Disordered" evidence="5">
    <location>
        <begin position="272"/>
        <end position="298"/>
    </location>
</feature>
<organism evidence="7 8">
    <name type="scientific">Pholiota conissans</name>
    <dbReference type="NCBI Taxonomy" id="109636"/>
    <lineage>
        <taxon>Eukaryota</taxon>
        <taxon>Fungi</taxon>
        <taxon>Dikarya</taxon>
        <taxon>Basidiomycota</taxon>
        <taxon>Agaricomycotina</taxon>
        <taxon>Agaricomycetes</taxon>
        <taxon>Agaricomycetidae</taxon>
        <taxon>Agaricales</taxon>
        <taxon>Agaricineae</taxon>
        <taxon>Strophariaceae</taxon>
        <taxon>Pholiota</taxon>
    </lineage>
</organism>
<evidence type="ECO:0000256" key="5">
    <source>
        <dbReference type="SAM" id="MobiDB-lite"/>
    </source>
</evidence>
<dbReference type="Proteomes" id="UP000807469">
    <property type="component" value="Unassembled WGS sequence"/>
</dbReference>
<reference evidence="7" key="1">
    <citation type="submission" date="2020-11" db="EMBL/GenBank/DDBJ databases">
        <authorList>
            <consortium name="DOE Joint Genome Institute"/>
            <person name="Ahrendt S."/>
            <person name="Riley R."/>
            <person name="Andreopoulos W."/>
            <person name="Labutti K."/>
            <person name="Pangilinan J."/>
            <person name="Ruiz-Duenas F.J."/>
            <person name="Barrasa J.M."/>
            <person name="Sanchez-Garcia M."/>
            <person name="Camarero S."/>
            <person name="Miyauchi S."/>
            <person name="Serrano A."/>
            <person name="Linde D."/>
            <person name="Babiker R."/>
            <person name="Drula E."/>
            <person name="Ayuso-Fernandez I."/>
            <person name="Pacheco R."/>
            <person name="Padilla G."/>
            <person name="Ferreira P."/>
            <person name="Barriuso J."/>
            <person name="Kellner H."/>
            <person name="Castanera R."/>
            <person name="Alfaro M."/>
            <person name="Ramirez L."/>
            <person name="Pisabarro A.G."/>
            <person name="Kuo A."/>
            <person name="Tritt A."/>
            <person name="Lipzen A."/>
            <person name="He G."/>
            <person name="Yan M."/>
            <person name="Ng V."/>
            <person name="Cullen D."/>
            <person name="Martin F."/>
            <person name="Rosso M.-N."/>
            <person name="Henrissat B."/>
            <person name="Hibbett D."/>
            <person name="Martinez A.T."/>
            <person name="Grigoriev I.V."/>
        </authorList>
    </citation>
    <scope>NUCLEOTIDE SEQUENCE</scope>
    <source>
        <strain evidence="7">CIRM-BRFM 674</strain>
    </source>
</reference>
<dbReference type="PANTHER" id="PTHR12242:SF1">
    <property type="entry name" value="MYND-TYPE DOMAIN-CONTAINING PROTEIN"/>
    <property type="match status" value="1"/>
</dbReference>
<dbReference type="PANTHER" id="PTHR12242">
    <property type="entry name" value="OS02G0130600 PROTEIN-RELATED"/>
    <property type="match status" value="1"/>
</dbReference>
<keyword evidence="3 6" id="KW-1133">Transmembrane helix</keyword>
<accession>A0A9P5YPJ9</accession>
<dbReference type="OrthoDB" id="419711at2759"/>
<evidence type="ECO:0008006" key="9">
    <source>
        <dbReference type="Google" id="ProtNLM"/>
    </source>
</evidence>
<keyword evidence="4 6" id="KW-0472">Membrane</keyword>